<dbReference type="SMART" id="SM00849">
    <property type="entry name" value="Lactamase_B"/>
    <property type="match status" value="1"/>
</dbReference>
<protein>
    <submittedName>
        <fullName evidence="2">MBL fold metallo-hydrolase</fullName>
    </submittedName>
</protein>
<dbReference type="InterPro" id="IPR050855">
    <property type="entry name" value="NDM-1-like"/>
</dbReference>
<reference evidence="2" key="1">
    <citation type="submission" date="2022-10" db="EMBL/GenBank/DDBJ databases">
        <title>The WGS of Solirubrobacter sp. CPCC 204708.</title>
        <authorList>
            <person name="Jiang Z."/>
        </authorList>
    </citation>
    <scope>NUCLEOTIDE SEQUENCE</scope>
    <source>
        <strain evidence="2">CPCC 204708</strain>
    </source>
</reference>
<dbReference type="EMBL" id="JAPCID010000006">
    <property type="protein sequence ID" value="MDA0136727.1"/>
    <property type="molecule type" value="Genomic_DNA"/>
</dbReference>
<dbReference type="InterPro" id="IPR036866">
    <property type="entry name" value="RibonucZ/Hydroxyglut_hydro"/>
</dbReference>
<evidence type="ECO:0000313" key="2">
    <source>
        <dbReference type="EMBL" id="MDA0136727.1"/>
    </source>
</evidence>
<keyword evidence="3" id="KW-1185">Reference proteome</keyword>
<dbReference type="CDD" id="cd07721">
    <property type="entry name" value="yflN-like_MBL-fold"/>
    <property type="match status" value="1"/>
</dbReference>
<sequence>MSLTRDVAPGVHRIEDAYTNWYLIEYDGSLTVVDAGVPTSWDSLLKAVKELGHSLDDIRALVLTHAHFDHVGFAEKARQRLDIPVYAHRREVGLTRHPTRYDHERPRSKYLLTQPRALPIVAALTLNRAWTPNPVGDVTPYEDGDVLDVPGRPRVVFCPGHTYGHCAMHLPDRDAILVGDAFVTLDPYTGKRGPRVVARAATADSEQAKRSLDALAATGARIALTGHGEPWRNGVDQAAEAAKATPVA</sequence>
<proteinExistence type="predicted"/>
<dbReference type="InterPro" id="IPR001279">
    <property type="entry name" value="Metallo-B-lactamas"/>
</dbReference>
<dbReference type="Pfam" id="PF00753">
    <property type="entry name" value="Lactamase_B"/>
    <property type="match status" value="1"/>
</dbReference>
<dbReference type="Proteomes" id="UP001147700">
    <property type="component" value="Unassembled WGS sequence"/>
</dbReference>
<dbReference type="PANTHER" id="PTHR42951">
    <property type="entry name" value="METALLO-BETA-LACTAMASE DOMAIN-CONTAINING"/>
    <property type="match status" value="1"/>
</dbReference>
<name>A0ABT4RDX7_9ACTN</name>
<dbReference type="PANTHER" id="PTHR42951:SF17">
    <property type="entry name" value="METALLO-BETA-LACTAMASE DOMAIN-CONTAINING PROTEIN"/>
    <property type="match status" value="1"/>
</dbReference>
<accession>A0ABT4RDX7</accession>
<feature type="domain" description="Metallo-beta-lactamase" evidence="1">
    <location>
        <begin position="18"/>
        <end position="227"/>
    </location>
</feature>
<dbReference type="RefSeq" id="WP_202953599.1">
    <property type="nucleotide sequence ID" value="NZ_JAPCID010000006.1"/>
</dbReference>
<evidence type="ECO:0000259" key="1">
    <source>
        <dbReference type="SMART" id="SM00849"/>
    </source>
</evidence>
<organism evidence="2 3">
    <name type="scientific">Solirubrobacter deserti</name>
    <dbReference type="NCBI Taxonomy" id="2282478"/>
    <lineage>
        <taxon>Bacteria</taxon>
        <taxon>Bacillati</taxon>
        <taxon>Actinomycetota</taxon>
        <taxon>Thermoleophilia</taxon>
        <taxon>Solirubrobacterales</taxon>
        <taxon>Solirubrobacteraceae</taxon>
        <taxon>Solirubrobacter</taxon>
    </lineage>
</organism>
<comment type="caution">
    <text evidence="2">The sequence shown here is derived from an EMBL/GenBank/DDBJ whole genome shotgun (WGS) entry which is preliminary data.</text>
</comment>
<gene>
    <name evidence="2" type="ORF">OJ962_04400</name>
</gene>
<evidence type="ECO:0000313" key="3">
    <source>
        <dbReference type="Proteomes" id="UP001147700"/>
    </source>
</evidence>
<dbReference type="Gene3D" id="3.60.15.10">
    <property type="entry name" value="Ribonuclease Z/Hydroxyacylglutathione hydrolase-like"/>
    <property type="match status" value="1"/>
</dbReference>
<dbReference type="SUPFAM" id="SSF56281">
    <property type="entry name" value="Metallo-hydrolase/oxidoreductase"/>
    <property type="match status" value="1"/>
</dbReference>